<keyword evidence="1" id="KW-0614">Plasmid</keyword>
<dbReference type="KEGG" id="hsin:KDQ40_22395"/>
<dbReference type="AlphaFoldDB" id="A0A8T8KL48"/>
<name>A0A8T8KL48_9EURY</name>
<evidence type="ECO:0000313" key="2">
    <source>
        <dbReference type="Proteomes" id="UP000682967"/>
    </source>
</evidence>
<dbReference type="RefSeq" id="WP_152418985.1">
    <property type="nucleotide sequence ID" value="NZ_AOLR01000036.1"/>
</dbReference>
<organism evidence="1 2">
    <name type="scientific">Haloarcula marismortui ATCC 33800</name>
    <dbReference type="NCBI Taxonomy" id="662476"/>
    <lineage>
        <taxon>Archaea</taxon>
        <taxon>Methanobacteriati</taxon>
        <taxon>Methanobacteriota</taxon>
        <taxon>Stenosarchaea group</taxon>
        <taxon>Halobacteria</taxon>
        <taxon>Halobacteriales</taxon>
        <taxon>Haloarculaceae</taxon>
        <taxon>Haloarcula</taxon>
    </lineage>
</organism>
<gene>
    <name evidence="1" type="ORF">KDQ40_22395</name>
</gene>
<protein>
    <submittedName>
        <fullName evidence="1">Uncharacterized protein</fullName>
    </submittedName>
</protein>
<geneLocation type="plasmid" evidence="1 2">
    <name>pHsi139</name>
</geneLocation>
<evidence type="ECO:0000313" key="1">
    <source>
        <dbReference type="EMBL" id="QUJ75001.1"/>
    </source>
</evidence>
<dbReference type="GeneID" id="64825769"/>
<dbReference type="Proteomes" id="UP000682967">
    <property type="component" value="Plasmid pHsi139"/>
</dbReference>
<sequence>MIEYIGGVLFALGNFGFMIDFSLKDKHKIPSDSVQTIIEYFCRSDRFRLISERLFGAKFNVASVLSKAFRQVSHTIIFITSFWILGYSLDNQLVMSNPKWGSNLAVVMTLLTTYSLFRIASDIEIRLHGTLSYWEKQCHQYRVHNFH</sequence>
<reference evidence="1" key="1">
    <citation type="submission" date="2021-04" db="EMBL/GenBank/DDBJ databases">
        <title>Complete Genome sequence and Methylome Analysis of the Haloarchaeon Haloarcula sinaiiensis.</title>
        <authorList>
            <person name="Fomenkov A."/>
            <person name="DasSarma P."/>
            <person name="DasSarma S."/>
            <person name="Roberts R.J."/>
        </authorList>
    </citation>
    <scope>NUCLEOTIDE SEQUENCE</scope>
    <source>
        <strain evidence="1">ATCC 33800</strain>
        <plasmid evidence="1">pHsi139</plasmid>
    </source>
</reference>
<dbReference type="EMBL" id="CP073372">
    <property type="protein sequence ID" value="QUJ75001.1"/>
    <property type="molecule type" value="Genomic_DNA"/>
</dbReference>
<proteinExistence type="predicted"/>
<accession>A0A8T8KL48</accession>